<feature type="non-terminal residue" evidence="1">
    <location>
        <position position="151"/>
    </location>
</feature>
<evidence type="ECO:0008006" key="3">
    <source>
        <dbReference type="Google" id="ProtNLM"/>
    </source>
</evidence>
<dbReference type="Proteomes" id="UP000688947">
    <property type="component" value="Unassembled WGS sequence"/>
</dbReference>
<organism evidence="1 2">
    <name type="scientific">Phytophthora cactorum</name>
    <dbReference type="NCBI Taxonomy" id="29920"/>
    <lineage>
        <taxon>Eukaryota</taxon>
        <taxon>Sar</taxon>
        <taxon>Stramenopiles</taxon>
        <taxon>Oomycota</taxon>
        <taxon>Peronosporomycetes</taxon>
        <taxon>Peronosporales</taxon>
        <taxon>Peronosporaceae</taxon>
        <taxon>Phytophthora</taxon>
    </lineage>
</organism>
<dbReference type="OrthoDB" id="109023at2759"/>
<dbReference type="EMBL" id="JAENGZ010000205">
    <property type="protein sequence ID" value="KAG6965403.1"/>
    <property type="molecule type" value="Genomic_DNA"/>
</dbReference>
<proteinExistence type="predicted"/>
<evidence type="ECO:0000313" key="1">
    <source>
        <dbReference type="EMBL" id="KAG6965403.1"/>
    </source>
</evidence>
<sequence>NSQYNAVKKTDVYKGHFVGKTIVIVLDNAPASSHTESLVKGRKDREHLRFGPYSPICNPIEGCFSALKARIKAYLNLNADQMIKLPYSKMMERRMCLLERAADHCMSQQDGSPLRSVGGGCNSRWAHELRDEISLPFTKSTSIWTDFGFRL</sequence>
<gene>
    <name evidence="1" type="ORF">JG687_00005449</name>
</gene>
<protein>
    <recommendedName>
        <fullName evidence="3">Tc1-like transposase DDE domain-containing protein</fullName>
    </recommendedName>
</protein>
<comment type="caution">
    <text evidence="1">The sequence shown here is derived from an EMBL/GenBank/DDBJ whole genome shotgun (WGS) entry which is preliminary data.</text>
</comment>
<reference evidence="1" key="1">
    <citation type="submission" date="2021-01" db="EMBL/GenBank/DDBJ databases">
        <title>Phytophthora aleatoria, a newly-described species from Pinus radiata is distinct from Phytophthora cactorum isolates based on comparative genomics.</title>
        <authorList>
            <person name="Mcdougal R."/>
            <person name="Panda P."/>
            <person name="Williams N."/>
            <person name="Studholme D.J."/>
        </authorList>
    </citation>
    <scope>NUCLEOTIDE SEQUENCE</scope>
    <source>
        <strain evidence="1">NZFS 3830</strain>
    </source>
</reference>
<name>A0A8T1UL25_9STRA</name>
<accession>A0A8T1UL25</accession>
<evidence type="ECO:0000313" key="2">
    <source>
        <dbReference type="Proteomes" id="UP000688947"/>
    </source>
</evidence>
<dbReference type="AlphaFoldDB" id="A0A8T1UL25"/>